<evidence type="ECO:0000259" key="1">
    <source>
        <dbReference type="Pfam" id="PF19054"/>
    </source>
</evidence>
<comment type="caution">
    <text evidence="2">The sequence shown here is derived from an EMBL/GenBank/DDBJ whole genome shotgun (WGS) entry which is preliminary data.</text>
</comment>
<organism evidence="2 3">
    <name type="scientific">Streptomyces bikiniensis</name>
    <dbReference type="NCBI Taxonomy" id="1896"/>
    <lineage>
        <taxon>Bacteria</taxon>
        <taxon>Bacillati</taxon>
        <taxon>Actinomycetota</taxon>
        <taxon>Actinomycetes</taxon>
        <taxon>Kitasatosporales</taxon>
        <taxon>Streptomycetaceae</taxon>
        <taxon>Streptomyces</taxon>
    </lineage>
</organism>
<sequence length="89" mass="9668">MEGGGVEAVLERDPAPELSLVLEECTLLHPLGGRDVPRRRLEHLLEVAGSRRVEIQAMPLDQTEHVGLSVVGVMKFEDGTAIRRASDVG</sequence>
<evidence type="ECO:0000313" key="2">
    <source>
        <dbReference type="EMBL" id="MFI9119362.1"/>
    </source>
</evidence>
<name>A0ABW8CQD6_STRBI</name>
<dbReference type="Proteomes" id="UP001614391">
    <property type="component" value="Unassembled WGS sequence"/>
</dbReference>
<dbReference type="RefSeq" id="WP_399612749.1">
    <property type="nucleotide sequence ID" value="NZ_JBITYT010000003.1"/>
</dbReference>
<dbReference type="InterPro" id="IPR043917">
    <property type="entry name" value="DUF5753"/>
</dbReference>
<dbReference type="EMBL" id="JBITYT010000003">
    <property type="protein sequence ID" value="MFI9119362.1"/>
    <property type="molecule type" value="Genomic_DNA"/>
</dbReference>
<keyword evidence="3" id="KW-1185">Reference proteome</keyword>
<gene>
    <name evidence="2" type="ORF">ACIGW0_08200</name>
</gene>
<reference evidence="2 3" key="1">
    <citation type="submission" date="2024-10" db="EMBL/GenBank/DDBJ databases">
        <title>The Natural Products Discovery Center: Release of the First 8490 Sequenced Strains for Exploring Actinobacteria Biosynthetic Diversity.</title>
        <authorList>
            <person name="Kalkreuter E."/>
            <person name="Kautsar S.A."/>
            <person name="Yang D."/>
            <person name="Bader C.D."/>
            <person name="Teijaro C.N."/>
            <person name="Fluegel L."/>
            <person name="Davis C.M."/>
            <person name="Simpson J.R."/>
            <person name="Lauterbach L."/>
            <person name="Steele A.D."/>
            <person name="Gui C."/>
            <person name="Meng S."/>
            <person name="Li G."/>
            <person name="Viehrig K."/>
            <person name="Ye F."/>
            <person name="Su P."/>
            <person name="Kiefer A.F."/>
            <person name="Nichols A."/>
            <person name="Cepeda A.J."/>
            <person name="Yan W."/>
            <person name="Fan B."/>
            <person name="Jiang Y."/>
            <person name="Adhikari A."/>
            <person name="Zheng C.-J."/>
            <person name="Schuster L."/>
            <person name="Cowan T.M."/>
            <person name="Smanski M.J."/>
            <person name="Chevrette M.G."/>
            <person name="De Carvalho L.P.S."/>
            <person name="Shen B."/>
        </authorList>
    </citation>
    <scope>NUCLEOTIDE SEQUENCE [LARGE SCALE GENOMIC DNA]</scope>
    <source>
        <strain evidence="2 3">NPDC053346</strain>
    </source>
</reference>
<protein>
    <submittedName>
        <fullName evidence="2">Scr1 family TA system antitoxin-like transcriptional regulator</fullName>
    </submittedName>
</protein>
<feature type="domain" description="DUF5753" evidence="1">
    <location>
        <begin position="8"/>
        <end position="80"/>
    </location>
</feature>
<accession>A0ABW8CQD6</accession>
<proteinExistence type="predicted"/>
<evidence type="ECO:0000313" key="3">
    <source>
        <dbReference type="Proteomes" id="UP001614391"/>
    </source>
</evidence>
<dbReference type="Pfam" id="PF19054">
    <property type="entry name" value="DUF5753"/>
    <property type="match status" value="1"/>
</dbReference>